<name>A0A383CZD3_9ZZZZ</name>
<organism evidence="2">
    <name type="scientific">marine metagenome</name>
    <dbReference type="NCBI Taxonomy" id="408172"/>
    <lineage>
        <taxon>unclassified sequences</taxon>
        <taxon>metagenomes</taxon>
        <taxon>ecological metagenomes</taxon>
    </lineage>
</organism>
<sequence length="33" mass="3404">MRKLSIHGGNLGPESGRGVANMGAYPINNVVGH</sequence>
<accession>A0A383CZD3</accession>
<dbReference type="EMBL" id="UINC01212600">
    <property type="protein sequence ID" value="SVE36998.1"/>
    <property type="molecule type" value="Genomic_DNA"/>
</dbReference>
<feature type="non-terminal residue" evidence="2">
    <location>
        <position position="33"/>
    </location>
</feature>
<reference evidence="2" key="1">
    <citation type="submission" date="2018-05" db="EMBL/GenBank/DDBJ databases">
        <authorList>
            <person name="Lanie J.A."/>
            <person name="Ng W.-L."/>
            <person name="Kazmierczak K.M."/>
            <person name="Andrzejewski T.M."/>
            <person name="Davidsen T.M."/>
            <person name="Wayne K.J."/>
            <person name="Tettelin H."/>
            <person name="Glass J.I."/>
            <person name="Rusch D."/>
            <person name="Podicherti R."/>
            <person name="Tsui H.-C.T."/>
            <person name="Winkler M.E."/>
        </authorList>
    </citation>
    <scope>NUCLEOTIDE SEQUENCE</scope>
</reference>
<evidence type="ECO:0000313" key="2">
    <source>
        <dbReference type="EMBL" id="SVE36998.1"/>
    </source>
</evidence>
<gene>
    <name evidence="2" type="ORF">METZ01_LOCUS489852</name>
</gene>
<evidence type="ECO:0000256" key="1">
    <source>
        <dbReference type="SAM" id="MobiDB-lite"/>
    </source>
</evidence>
<proteinExistence type="predicted"/>
<feature type="region of interest" description="Disordered" evidence="1">
    <location>
        <begin position="1"/>
        <end position="23"/>
    </location>
</feature>
<protein>
    <submittedName>
        <fullName evidence="2">Uncharacterized protein</fullName>
    </submittedName>
</protein>
<dbReference type="AlphaFoldDB" id="A0A383CZD3"/>